<reference evidence="2" key="2">
    <citation type="submission" date="2015-08" db="UniProtKB">
        <authorList>
            <consortium name="WormBaseParasite"/>
        </authorList>
    </citation>
    <scope>IDENTIFICATION</scope>
</reference>
<protein>
    <submittedName>
        <fullName evidence="2">MannoseP_isomer domain-containing protein</fullName>
    </submittedName>
</protein>
<dbReference type="WBParaSite" id="SVE_0742500.1">
    <property type="protein sequence ID" value="SVE_0742500.1"/>
    <property type="gene ID" value="SVE_0742500"/>
</dbReference>
<name>A0A0K0FEY6_STRVS</name>
<reference evidence="1" key="1">
    <citation type="submission" date="2014-07" db="EMBL/GenBank/DDBJ databases">
        <authorList>
            <person name="Martin A.A"/>
            <person name="De Silva N."/>
        </authorList>
    </citation>
    <scope>NUCLEOTIDE SEQUENCE</scope>
</reference>
<evidence type="ECO:0000313" key="1">
    <source>
        <dbReference type="Proteomes" id="UP000035680"/>
    </source>
</evidence>
<dbReference type="AlphaFoldDB" id="A0A0K0FEY6"/>
<keyword evidence="1" id="KW-1185">Reference proteome</keyword>
<organism evidence="1 2">
    <name type="scientific">Strongyloides venezuelensis</name>
    <name type="common">Threadworm</name>
    <dbReference type="NCBI Taxonomy" id="75913"/>
    <lineage>
        <taxon>Eukaryota</taxon>
        <taxon>Metazoa</taxon>
        <taxon>Ecdysozoa</taxon>
        <taxon>Nematoda</taxon>
        <taxon>Chromadorea</taxon>
        <taxon>Rhabditida</taxon>
        <taxon>Tylenchina</taxon>
        <taxon>Panagrolaimomorpha</taxon>
        <taxon>Strongyloidoidea</taxon>
        <taxon>Strongyloididae</taxon>
        <taxon>Strongyloides</taxon>
    </lineage>
</organism>
<proteinExistence type="predicted"/>
<dbReference type="Proteomes" id="UP000035680">
    <property type="component" value="Unassembled WGS sequence"/>
</dbReference>
<accession>A0A0K0FEY6</accession>
<sequence>MHHTPEKWIFYDDIKEITVVIGEKSVNREFTSKHSQIYKGYTLVSFDDENFKPQDKEFQEPIGITKPYHPHPIFKIDNGRDIEINSKNKAWWLIESDSCPCH</sequence>
<evidence type="ECO:0000313" key="2">
    <source>
        <dbReference type="WBParaSite" id="SVE_0742500.1"/>
    </source>
</evidence>